<evidence type="ECO:0000313" key="2">
    <source>
        <dbReference type="Proteomes" id="UP000627464"/>
    </source>
</evidence>
<evidence type="ECO:0008006" key="3">
    <source>
        <dbReference type="Google" id="ProtNLM"/>
    </source>
</evidence>
<reference evidence="2" key="1">
    <citation type="journal article" date="2019" name="Int. J. Syst. Evol. Microbiol.">
        <title>The Global Catalogue of Microorganisms (GCM) 10K type strain sequencing project: providing services to taxonomists for standard genome sequencing and annotation.</title>
        <authorList>
            <consortium name="The Broad Institute Genomics Platform"/>
            <consortium name="The Broad Institute Genome Sequencing Center for Infectious Disease"/>
            <person name="Wu L."/>
            <person name="Ma J."/>
        </authorList>
    </citation>
    <scope>NUCLEOTIDE SEQUENCE [LARGE SCALE GENOMIC DNA]</scope>
    <source>
        <strain evidence="2">CGMCC 1.12806</strain>
    </source>
</reference>
<comment type="caution">
    <text evidence="1">The sequence shown here is derived from an EMBL/GenBank/DDBJ whole genome shotgun (WGS) entry which is preliminary data.</text>
</comment>
<dbReference type="InterPro" id="IPR025127">
    <property type="entry name" value="DUF4054"/>
</dbReference>
<organism evidence="1 2">
    <name type="scientific">Hafnia psychrotolerans</name>
    <dbReference type="NCBI Taxonomy" id="1477018"/>
    <lineage>
        <taxon>Bacteria</taxon>
        <taxon>Pseudomonadati</taxon>
        <taxon>Pseudomonadota</taxon>
        <taxon>Gammaproteobacteria</taxon>
        <taxon>Enterobacterales</taxon>
        <taxon>Hafniaceae</taxon>
        <taxon>Hafnia</taxon>
    </lineage>
</organism>
<proteinExistence type="predicted"/>
<dbReference type="RefSeq" id="WP_188470247.1">
    <property type="nucleotide sequence ID" value="NZ_BMFZ01000001.1"/>
</dbReference>
<sequence>MARNLNLPTVSDFRRDFPQFSDAIKFPDAVVQFRLNLADTLIDGSEMGDMFPYIAELFVAHYMALYAADIRSSSVGGAGGSNSGILTSKSVDKVSMGYDTSSTLNAEAGFWNNTRYGSEFWQLLMMFGLGGVQL</sequence>
<keyword evidence="2" id="KW-1185">Reference proteome</keyword>
<dbReference type="EMBL" id="BMFZ01000001">
    <property type="protein sequence ID" value="GGA33929.1"/>
    <property type="molecule type" value="Genomic_DNA"/>
</dbReference>
<gene>
    <name evidence="1" type="ORF">GCM10011328_05980</name>
</gene>
<protein>
    <recommendedName>
        <fullName evidence="3">DUF4054 domain-containing protein</fullName>
    </recommendedName>
</protein>
<evidence type="ECO:0000313" key="1">
    <source>
        <dbReference type="EMBL" id="GGA33929.1"/>
    </source>
</evidence>
<dbReference type="Pfam" id="PF13262">
    <property type="entry name" value="DUF4054"/>
    <property type="match status" value="1"/>
</dbReference>
<name>A0ABQ1FZL9_9GAMM</name>
<accession>A0ABQ1FZL9</accession>
<dbReference type="Proteomes" id="UP000627464">
    <property type="component" value="Unassembled WGS sequence"/>
</dbReference>